<organism evidence="3 4">
    <name type="scientific">Rugamonas aquatica</name>
    <dbReference type="NCBI Taxonomy" id="2743357"/>
    <lineage>
        <taxon>Bacteria</taxon>
        <taxon>Pseudomonadati</taxon>
        <taxon>Pseudomonadota</taxon>
        <taxon>Betaproteobacteria</taxon>
        <taxon>Burkholderiales</taxon>
        <taxon>Oxalobacteraceae</taxon>
        <taxon>Telluria group</taxon>
        <taxon>Rugamonas</taxon>
    </lineage>
</organism>
<dbReference type="Pfam" id="PF10973">
    <property type="entry name" value="DUF2799"/>
    <property type="match status" value="1"/>
</dbReference>
<evidence type="ECO:0000313" key="3">
    <source>
        <dbReference type="EMBL" id="MQA37114.1"/>
    </source>
</evidence>
<keyword evidence="1" id="KW-0175">Coiled coil</keyword>
<reference evidence="3 4" key="1">
    <citation type="submission" date="2019-10" db="EMBL/GenBank/DDBJ databases">
        <title>Two novel species isolated from a subtropical stream in China.</title>
        <authorList>
            <person name="Lu H."/>
        </authorList>
    </citation>
    <scope>NUCLEOTIDE SEQUENCE [LARGE SCALE GENOMIC DNA]</scope>
    <source>
        <strain evidence="3 4">FT29W</strain>
    </source>
</reference>
<sequence length="464" mass="52623">MNYLTRFRPLILALSLLLAGCQSTMQRIADCKVGDWAAIGHKDGVAGEPADYAERKEFCDDHADDKKPAAIGAEAQYVAGWAQGNWDLWSQLGQSDGGKGLQAQYEAHAASDEVRKHKTPLNRPAYDAGWAIGNSEYWKNQGKHAGTDGQPLAAQKEAARARAAGMQLRFDEAAYTGGWQVGNRTFWQDAGYTDARNGTPDSEFRQRASAARSAGVQVQEDAYRAAWNAEIVNYWRNLGTQDAVSGKDFAMRSKEARAKGLKIFESEYRQAWEARLTDYWRQAGADDGYGKPFMLDDRIANAGRNGVFVIAATRELYTAAWDDQNAKYCVPENAFERGRTNSGMAVDVCRAELRNQLKHAYVSGQDYEITAAKRQQAINDVNEISGRLSDIHHRLNRLEREIRSNLEAKDRVITDETRKQDARREQERRDLSDYAQRLERQLDDARRWVERHDQQMQRLRRDIY</sequence>
<dbReference type="PROSITE" id="PS51257">
    <property type="entry name" value="PROKAR_LIPOPROTEIN"/>
    <property type="match status" value="1"/>
</dbReference>
<evidence type="ECO:0000256" key="1">
    <source>
        <dbReference type="SAM" id="Coils"/>
    </source>
</evidence>
<keyword evidence="2" id="KW-0732">Signal</keyword>
<feature type="chain" id="PRO_5025398903" evidence="2">
    <location>
        <begin position="30"/>
        <end position="464"/>
    </location>
</feature>
<proteinExistence type="predicted"/>
<dbReference type="EMBL" id="WHUG01000001">
    <property type="protein sequence ID" value="MQA37114.1"/>
    <property type="molecule type" value="Genomic_DNA"/>
</dbReference>
<comment type="caution">
    <text evidence="3">The sequence shown here is derived from an EMBL/GenBank/DDBJ whole genome shotgun (WGS) entry which is preliminary data.</text>
</comment>
<keyword evidence="4" id="KW-1185">Reference proteome</keyword>
<dbReference type="RefSeq" id="WP_152836444.1">
    <property type="nucleotide sequence ID" value="NZ_WHUG01000001.1"/>
</dbReference>
<evidence type="ECO:0000256" key="2">
    <source>
        <dbReference type="SAM" id="SignalP"/>
    </source>
</evidence>
<accession>A0A6A7MWE3</accession>
<protein>
    <submittedName>
        <fullName evidence="3">DUF2799 domain-containing protein</fullName>
    </submittedName>
</protein>
<feature type="signal peptide" evidence="2">
    <location>
        <begin position="1"/>
        <end position="29"/>
    </location>
</feature>
<name>A0A6A7MWE3_9BURK</name>
<feature type="coiled-coil region" evidence="1">
    <location>
        <begin position="381"/>
        <end position="462"/>
    </location>
</feature>
<gene>
    <name evidence="3" type="ORF">GEV02_03035</name>
</gene>
<evidence type="ECO:0000313" key="4">
    <source>
        <dbReference type="Proteomes" id="UP000440498"/>
    </source>
</evidence>
<dbReference type="Proteomes" id="UP000440498">
    <property type="component" value="Unassembled WGS sequence"/>
</dbReference>
<dbReference type="AlphaFoldDB" id="A0A6A7MWE3"/>
<dbReference type="InterPro" id="IPR021242">
    <property type="entry name" value="DUF2799"/>
</dbReference>